<reference evidence="6 7" key="1">
    <citation type="journal article" date="2015" name="Genome Announc.">
        <title>Expanding the biotechnology potential of lactobacilli through comparative genomics of 213 strains and associated genera.</title>
        <authorList>
            <person name="Sun Z."/>
            <person name="Harris H.M."/>
            <person name="McCann A."/>
            <person name="Guo C."/>
            <person name="Argimon S."/>
            <person name="Zhang W."/>
            <person name="Yang X."/>
            <person name="Jeffery I.B."/>
            <person name="Cooney J.C."/>
            <person name="Kagawa T.F."/>
            <person name="Liu W."/>
            <person name="Song Y."/>
            <person name="Salvetti E."/>
            <person name="Wrobel A."/>
            <person name="Rasinkangas P."/>
            <person name="Parkhill J."/>
            <person name="Rea M.C."/>
            <person name="O'Sullivan O."/>
            <person name="Ritari J."/>
            <person name="Douillard F.P."/>
            <person name="Paul Ross R."/>
            <person name="Yang R."/>
            <person name="Briner A.E."/>
            <person name="Felis G.E."/>
            <person name="de Vos W.M."/>
            <person name="Barrangou R."/>
            <person name="Klaenhammer T.R."/>
            <person name="Caufield P.W."/>
            <person name="Cui Y."/>
            <person name="Zhang H."/>
            <person name="O'Toole P.W."/>
        </authorList>
    </citation>
    <scope>NUCLEOTIDE SEQUENCE [LARGE SCALE GENOMIC DNA]</scope>
    <source>
        <strain evidence="4 7">ATCC BAA-66</strain>
        <strain evidence="5 6">DSM 13344</strain>
    </source>
</reference>
<dbReference type="EMBL" id="JQAZ01000003">
    <property type="protein sequence ID" value="KRN31985.1"/>
    <property type="molecule type" value="Genomic_DNA"/>
</dbReference>
<feature type="region of interest" description="Disordered" evidence="1">
    <location>
        <begin position="27"/>
        <end position="70"/>
    </location>
</feature>
<evidence type="ECO:0000313" key="5">
    <source>
        <dbReference type="EMBL" id="KRN31985.1"/>
    </source>
</evidence>
<sequence>MNERERILDLVKKGVLSSEEALVLLENMANDRSNAEQQNHQQTQQAATSAPEDDTESESDDTDDEQSTADVLEEQRQTLAVKLDSIHEKMQNLQREKKGVDEQLTVYDTMEDLDTLTDEKAKLRVEARKESARLENELDELADEEAKFEEDLATVNSQKRHERRQQVKDKIPDDWKTGANDAVTNVSEHLGQFGQFVQNTVQSVMDNVDWKDVTVHVPGIATEKFDHEFVYEDAQATIIDVKVANGDLTFKTWDQPNIKVAARIKLFGKMPEATPLEAFEARSRIEVTGDQFLFHVPNKRVQADLTIYLPERSYDHTNVQLLNGNISFAGFTGKDLYVKNTNGVLSFDDLNATMLETEGVNGDVKVVGGSLLDALLTTVNGSVILRSNVQNAELSTVNGDVKTTLTENTLDQLKASSVNGNVKVAVPDDTALKGDATTRWGSIKDRMTKIKVLNERHSTGRQEYQFEREITNQKPAKLTLATTSGNIQLKDHQTTD</sequence>
<organism evidence="4 7">
    <name type="scientific">Lactobacillus selangorensis</name>
    <dbReference type="NCBI Taxonomy" id="81857"/>
    <lineage>
        <taxon>Bacteria</taxon>
        <taxon>Bacillati</taxon>
        <taxon>Bacillota</taxon>
        <taxon>Bacilli</taxon>
        <taxon>Lactobacillales</taxon>
        <taxon>Lactobacillaceae</taxon>
        <taxon>Lactobacillus</taxon>
    </lineage>
</organism>
<evidence type="ECO:0000313" key="4">
    <source>
        <dbReference type="EMBL" id="KRN28485.1"/>
    </source>
</evidence>
<dbReference type="RefSeq" id="WP_057769440.1">
    <property type="nucleotide sequence ID" value="NZ_JQAT01000003.1"/>
</dbReference>
<feature type="domain" description="YvlB/LiaX N-terminal" evidence="3">
    <location>
        <begin position="2"/>
        <end position="30"/>
    </location>
</feature>
<evidence type="ECO:0000256" key="1">
    <source>
        <dbReference type="SAM" id="MobiDB-lite"/>
    </source>
</evidence>
<evidence type="ECO:0000313" key="7">
    <source>
        <dbReference type="Proteomes" id="UP000051751"/>
    </source>
</evidence>
<gene>
    <name evidence="4" type="ORF">IV38_GL001487</name>
    <name evidence="5" type="ORF">IV40_GL001273</name>
</gene>
<dbReference type="PATRIC" id="fig|81857.3.peg.1495"/>
<evidence type="ECO:0000313" key="6">
    <source>
        <dbReference type="Proteomes" id="UP000051645"/>
    </source>
</evidence>
<dbReference type="Proteomes" id="UP000051645">
    <property type="component" value="Unassembled WGS sequence"/>
</dbReference>
<accession>A0A0R2FQ60</accession>
<feature type="compositionally biased region" description="Basic and acidic residues" evidence="1">
    <location>
        <begin position="164"/>
        <end position="176"/>
    </location>
</feature>
<dbReference type="Pfam" id="PF13349">
    <property type="entry name" value="DUF4097"/>
    <property type="match status" value="1"/>
</dbReference>
<dbReference type="NCBIfam" id="NF038025">
    <property type="entry name" value="dapto_LiaX"/>
    <property type="match status" value="1"/>
</dbReference>
<dbReference type="Pfam" id="PF22746">
    <property type="entry name" value="SHOCT-like_DUF2089-C"/>
    <property type="match status" value="1"/>
</dbReference>
<dbReference type="EMBL" id="JQAT01000003">
    <property type="protein sequence ID" value="KRN28485.1"/>
    <property type="molecule type" value="Genomic_DNA"/>
</dbReference>
<proteinExistence type="predicted"/>
<dbReference type="InterPro" id="IPR058219">
    <property type="entry name" value="LiaX"/>
</dbReference>
<dbReference type="Proteomes" id="UP000051751">
    <property type="component" value="Unassembled WGS sequence"/>
</dbReference>
<dbReference type="OrthoDB" id="2240743at2"/>
<feature type="domain" description="DUF4097" evidence="2">
    <location>
        <begin position="239"/>
        <end position="489"/>
    </location>
</feature>
<keyword evidence="6" id="KW-1185">Reference proteome</keyword>
<evidence type="ECO:0000259" key="2">
    <source>
        <dbReference type="Pfam" id="PF13349"/>
    </source>
</evidence>
<feature type="compositionally biased region" description="Acidic residues" evidence="1">
    <location>
        <begin position="51"/>
        <end position="67"/>
    </location>
</feature>
<protein>
    <submittedName>
        <fullName evidence="4">Uncharacterized protein</fullName>
    </submittedName>
</protein>
<evidence type="ECO:0000259" key="3">
    <source>
        <dbReference type="Pfam" id="PF22746"/>
    </source>
</evidence>
<dbReference type="AlphaFoldDB" id="A0A0R2FQ60"/>
<feature type="compositionally biased region" description="Low complexity" evidence="1">
    <location>
        <begin position="35"/>
        <end position="50"/>
    </location>
</feature>
<dbReference type="InterPro" id="IPR053959">
    <property type="entry name" value="YvlB/LiaX_N"/>
</dbReference>
<name>A0A0R2FQ60_9LACO</name>
<feature type="region of interest" description="Disordered" evidence="1">
    <location>
        <begin position="155"/>
        <end position="176"/>
    </location>
</feature>
<dbReference type="InterPro" id="IPR025164">
    <property type="entry name" value="Toastrack_DUF4097"/>
</dbReference>
<dbReference type="STRING" id="81857.IV38_GL001487"/>
<comment type="caution">
    <text evidence="4">The sequence shown here is derived from an EMBL/GenBank/DDBJ whole genome shotgun (WGS) entry which is preliminary data.</text>
</comment>